<comment type="caution">
    <text evidence="1">The sequence shown here is derived from an EMBL/GenBank/DDBJ whole genome shotgun (WGS) entry which is preliminary data.</text>
</comment>
<evidence type="ECO:0000313" key="1">
    <source>
        <dbReference type="EMBL" id="KAF3077415.1"/>
    </source>
</evidence>
<dbReference type="AlphaFoldDB" id="A0A9P5CH23"/>
<keyword evidence="2" id="KW-1185">Reference proteome</keyword>
<gene>
    <name evidence="1" type="ORF">CFAM422_000173</name>
</gene>
<reference evidence="1 2" key="1">
    <citation type="submission" date="2018-06" db="EMBL/GenBank/DDBJ databases">
        <title>Genome analysis of cellulolytic fungus Trichoderma lentiforme CFAM-422.</title>
        <authorList>
            <person name="Steindorff A.S."/>
            <person name="Formighieri E.F."/>
            <person name="Midorikawa G.E.O."/>
            <person name="Tamietti M.S."/>
            <person name="Ramos E.Z."/>
            <person name="Silva A.S."/>
            <person name="Bon E.P.S."/>
            <person name="Mendes T.D."/>
            <person name="Damaso M.C.T."/>
            <person name="Favaro L.C.L."/>
        </authorList>
    </citation>
    <scope>NUCLEOTIDE SEQUENCE [LARGE SCALE GENOMIC DNA]</scope>
    <source>
        <strain evidence="1 2">CFAM-422</strain>
    </source>
</reference>
<sequence>MLNSNFDSQVTLGESRHYYSVWDIGAVCYLRLHKDQLSHHAVLGVGKIKIRIAERPQYWDNGRYDMSGL</sequence>
<organism evidence="1 2">
    <name type="scientific">Trichoderma lentiforme</name>
    <dbReference type="NCBI Taxonomy" id="1567552"/>
    <lineage>
        <taxon>Eukaryota</taxon>
        <taxon>Fungi</taxon>
        <taxon>Dikarya</taxon>
        <taxon>Ascomycota</taxon>
        <taxon>Pezizomycotina</taxon>
        <taxon>Sordariomycetes</taxon>
        <taxon>Hypocreomycetidae</taxon>
        <taxon>Hypocreales</taxon>
        <taxon>Hypocreaceae</taxon>
        <taxon>Trichoderma</taxon>
    </lineage>
</organism>
<dbReference type="EMBL" id="QLNT01000001">
    <property type="protein sequence ID" value="KAF3077415.1"/>
    <property type="molecule type" value="Genomic_DNA"/>
</dbReference>
<proteinExistence type="predicted"/>
<name>A0A9P5CH23_9HYPO</name>
<protein>
    <submittedName>
        <fullName evidence="1">Uncharacterized protein</fullName>
    </submittedName>
</protein>
<evidence type="ECO:0000313" key="2">
    <source>
        <dbReference type="Proteomes" id="UP000801864"/>
    </source>
</evidence>
<dbReference type="Proteomes" id="UP000801864">
    <property type="component" value="Unassembled WGS sequence"/>
</dbReference>
<accession>A0A9P5CH23</accession>